<organism evidence="1 2">
    <name type="scientific">Enhygromyxa salina</name>
    <dbReference type="NCBI Taxonomy" id="215803"/>
    <lineage>
        <taxon>Bacteria</taxon>
        <taxon>Pseudomonadati</taxon>
        <taxon>Myxococcota</taxon>
        <taxon>Polyangia</taxon>
        <taxon>Nannocystales</taxon>
        <taxon>Nannocystaceae</taxon>
        <taxon>Enhygromyxa</taxon>
    </lineage>
</organism>
<dbReference type="EMBL" id="PVNK01000165">
    <property type="protein sequence ID" value="PRP96517.1"/>
    <property type="molecule type" value="Genomic_DNA"/>
</dbReference>
<dbReference type="PROSITE" id="PS51257">
    <property type="entry name" value="PROKAR_LIPOPROTEIN"/>
    <property type="match status" value="1"/>
</dbReference>
<reference evidence="1 2" key="1">
    <citation type="submission" date="2018-03" db="EMBL/GenBank/DDBJ databases">
        <title>Draft Genome Sequences of the Obligatory Marine Myxobacteria Enhygromyxa salina SWB005.</title>
        <authorList>
            <person name="Poehlein A."/>
            <person name="Moghaddam J.A."/>
            <person name="Harms H."/>
            <person name="Alanjari M."/>
            <person name="Koenig G.M."/>
            <person name="Daniel R."/>
            <person name="Schaeberle T.F."/>
        </authorList>
    </citation>
    <scope>NUCLEOTIDE SEQUENCE [LARGE SCALE GENOMIC DNA]</scope>
    <source>
        <strain evidence="1 2">SWB005</strain>
    </source>
</reference>
<evidence type="ECO:0008006" key="3">
    <source>
        <dbReference type="Google" id="ProtNLM"/>
    </source>
</evidence>
<evidence type="ECO:0000313" key="1">
    <source>
        <dbReference type="EMBL" id="PRP96517.1"/>
    </source>
</evidence>
<sequence>MRNLPTLLIAVAALGCIEEDPTTGPPLESAPLYRTTPALCEDCRVLTLYRNQSAVELRAHQPDGSFDGRATATLSDPTNDEVTERISALTSGAQGLGELPSGVPTDLPVIELWLPGLSISYSTGYPPTGVVELDETLAAILDDLSHCRSSERMTVDADCEQLAYVPD</sequence>
<name>A0A2S9XUG4_9BACT</name>
<keyword evidence="2" id="KW-1185">Reference proteome</keyword>
<proteinExistence type="predicted"/>
<dbReference type="Proteomes" id="UP000237968">
    <property type="component" value="Unassembled WGS sequence"/>
</dbReference>
<accession>A0A2S9XUG4</accession>
<gene>
    <name evidence="1" type="ORF">ENSA5_35930</name>
</gene>
<protein>
    <recommendedName>
        <fullName evidence="3">Lipoprotein</fullName>
    </recommendedName>
</protein>
<dbReference type="AlphaFoldDB" id="A0A2S9XUG4"/>
<evidence type="ECO:0000313" key="2">
    <source>
        <dbReference type="Proteomes" id="UP000237968"/>
    </source>
</evidence>
<comment type="caution">
    <text evidence="1">The sequence shown here is derived from an EMBL/GenBank/DDBJ whole genome shotgun (WGS) entry which is preliminary data.</text>
</comment>